<comment type="subcellular location">
    <subcellularLocation>
        <location evidence="1">Cytoplasm</location>
        <location evidence="1">Cytoskeleton</location>
    </subcellularLocation>
</comment>
<evidence type="ECO:0000256" key="9">
    <source>
        <dbReference type="SAM" id="Coils"/>
    </source>
</evidence>
<keyword evidence="5" id="KW-0067">ATP-binding</keyword>
<feature type="coiled-coil region" evidence="9">
    <location>
        <begin position="14"/>
        <end position="104"/>
    </location>
</feature>
<evidence type="ECO:0000313" key="11">
    <source>
        <dbReference type="EMBL" id="THD22486.1"/>
    </source>
</evidence>
<keyword evidence="6 9" id="KW-0175">Coiled coil</keyword>
<keyword evidence="2" id="KW-0963">Cytoplasm</keyword>
<evidence type="ECO:0000256" key="4">
    <source>
        <dbReference type="ARBA" id="ARBA00022741"/>
    </source>
</evidence>
<name>A0A4E0R6R9_FASHE</name>
<keyword evidence="7" id="KW-0505">Motor protein</keyword>
<dbReference type="AlphaFoldDB" id="A0A4E0R6R9"/>
<keyword evidence="8" id="KW-0206">Cytoskeleton</keyword>
<keyword evidence="4" id="KW-0547">Nucleotide-binding</keyword>
<dbReference type="EMBL" id="JXXN02002728">
    <property type="protein sequence ID" value="THD22486.1"/>
    <property type="molecule type" value="Genomic_DNA"/>
</dbReference>
<evidence type="ECO:0000256" key="2">
    <source>
        <dbReference type="ARBA" id="ARBA00022490"/>
    </source>
</evidence>
<proteinExistence type="predicted"/>
<protein>
    <submittedName>
        <fullName evidence="11">Kinesin family member 5</fullName>
    </submittedName>
</protein>
<evidence type="ECO:0000256" key="5">
    <source>
        <dbReference type="ARBA" id="ARBA00022840"/>
    </source>
</evidence>
<accession>A0A4E0R6R9</accession>
<evidence type="ECO:0000256" key="7">
    <source>
        <dbReference type="ARBA" id="ARBA00023175"/>
    </source>
</evidence>
<sequence>MSDEERFIELFRLLDEKDDEINKQSQTVSKLEHQLVQIREDYIKMQRDNDKLQTLLEKAQHEADMSRSETKDVLQALEELAVSYDEKNNESKVLAKELEDMSGRLTSLQGKAEYHESEAAEVKERTTAMREKLHELIYNLNVQMATAGSNINKMFVNTHPDKSAPLEEQVALLKLYTLQLKSELESAANPRPTVSVGFETQTSRTESSTDQSDEMQAEFDRKTRELNALLAESEHQKAERENQISSLETELASVNQELLKLRTTRQLGVELKDMDEMNDGLVNRVQSVIERNATHLQEQINRARGDTERAVTASNKLREENIVLKLQLERFVNEAEILRRRLDTNDAGRTETSNVSASKDQAKNEIKAMEDSVLRELQVLNSLRRVFITDLKNRVRKNTTNPNSFLEDEPFEAESIGTALQRERITFLRSSLDNLTRVHKQLVRDNADLRCDIPKLEKRVKASVERIRDLENALRGAKEQMIKDKRRYHYEIERIKEVNWIRGNTRLRTNIAKPIRAGKTKD</sequence>
<evidence type="ECO:0000256" key="8">
    <source>
        <dbReference type="ARBA" id="ARBA00023212"/>
    </source>
</evidence>
<evidence type="ECO:0000256" key="3">
    <source>
        <dbReference type="ARBA" id="ARBA00022701"/>
    </source>
</evidence>
<dbReference type="CDD" id="cd23649">
    <property type="entry name" value="Khc_CBD_cc"/>
    <property type="match status" value="1"/>
</dbReference>
<evidence type="ECO:0000313" key="12">
    <source>
        <dbReference type="Proteomes" id="UP000230066"/>
    </source>
</evidence>
<evidence type="ECO:0000256" key="6">
    <source>
        <dbReference type="ARBA" id="ARBA00023054"/>
    </source>
</evidence>
<feature type="coiled-coil region" evidence="9">
    <location>
        <begin position="432"/>
        <end position="487"/>
    </location>
</feature>
<evidence type="ECO:0000256" key="1">
    <source>
        <dbReference type="ARBA" id="ARBA00004245"/>
    </source>
</evidence>
<dbReference type="Proteomes" id="UP000230066">
    <property type="component" value="Unassembled WGS sequence"/>
</dbReference>
<reference evidence="11" key="1">
    <citation type="submission" date="2019-03" db="EMBL/GenBank/DDBJ databases">
        <title>Improved annotation for the trematode Fasciola hepatica.</title>
        <authorList>
            <person name="Choi Y.-J."/>
            <person name="Martin J."/>
            <person name="Mitreva M."/>
        </authorList>
    </citation>
    <scope>NUCLEOTIDE SEQUENCE [LARGE SCALE GENOMIC DNA]</scope>
</reference>
<evidence type="ECO:0000256" key="10">
    <source>
        <dbReference type="SAM" id="MobiDB-lite"/>
    </source>
</evidence>
<gene>
    <name evidence="11" type="ORF">D915_006946</name>
</gene>
<comment type="caution">
    <text evidence="11">The sequence shown here is derived from an EMBL/GenBank/DDBJ whole genome shotgun (WGS) entry which is preliminary data.</text>
</comment>
<dbReference type="InterPro" id="IPR059182">
    <property type="entry name" value="Khc_C"/>
</dbReference>
<organism evidence="11 12">
    <name type="scientific">Fasciola hepatica</name>
    <name type="common">Liver fluke</name>
    <dbReference type="NCBI Taxonomy" id="6192"/>
    <lineage>
        <taxon>Eukaryota</taxon>
        <taxon>Metazoa</taxon>
        <taxon>Spiralia</taxon>
        <taxon>Lophotrochozoa</taxon>
        <taxon>Platyhelminthes</taxon>
        <taxon>Trematoda</taxon>
        <taxon>Digenea</taxon>
        <taxon>Plagiorchiida</taxon>
        <taxon>Echinostomata</taxon>
        <taxon>Echinostomatoidea</taxon>
        <taxon>Fasciolidae</taxon>
        <taxon>Fasciola</taxon>
    </lineage>
</organism>
<feature type="region of interest" description="Disordered" evidence="10">
    <location>
        <begin position="186"/>
        <end position="218"/>
    </location>
</feature>
<keyword evidence="3" id="KW-0493">Microtubule</keyword>
<keyword evidence="12" id="KW-1185">Reference proteome</keyword>
<feature type="compositionally biased region" description="Polar residues" evidence="10">
    <location>
        <begin position="198"/>
        <end position="210"/>
    </location>
</feature>